<keyword evidence="2" id="KW-1185">Reference proteome</keyword>
<dbReference type="InterPro" id="IPR029058">
    <property type="entry name" value="AB_hydrolase_fold"/>
</dbReference>
<dbReference type="AlphaFoldDB" id="A0A7H8R254"/>
<reference evidence="2" key="1">
    <citation type="submission" date="2020-06" db="EMBL/GenBank/DDBJ databases">
        <title>A chromosome-scale genome assembly of Talaromyces rugulosus W13939.</title>
        <authorList>
            <person name="Wang B."/>
            <person name="Guo L."/>
            <person name="Ye K."/>
            <person name="Wang L."/>
        </authorList>
    </citation>
    <scope>NUCLEOTIDE SEQUENCE [LARGE SCALE GENOMIC DNA]</scope>
    <source>
        <strain evidence="2">W13939</strain>
    </source>
</reference>
<name>A0A7H8R254_TALRU</name>
<dbReference type="RefSeq" id="XP_035345982.1">
    <property type="nucleotide sequence ID" value="XM_035490089.1"/>
</dbReference>
<gene>
    <name evidence="1" type="ORF">TRUGW13939_06947</name>
</gene>
<evidence type="ECO:0000313" key="2">
    <source>
        <dbReference type="Proteomes" id="UP000509510"/>
    </source>
</evidence>
<dbReference type="KEGG" id="trg:TRUGW13939_06947"/>
<evidence type="ECO:0008006" key="3">
    <source>
        <dbReference type="Google" id="ProtNLM"/>
    </source>
</evidence>
<evidence type="ECO:0000313" key="1">
    <source>
        <dbReference type="EMBL" id="QKX59805.1"/>
    </source>
</evidence>
<protein>
    <recommendedName>
        <fullName evidence="3">Peptidase S9 prolyl oligopeptidase catalytic domain-containing protein</fullName>
    </recommendedName>
</protein>
<sequence>MGDMAITEDMLKNIIAPVFVASAEDDSVAPGQTEEIARLLGDQATYHLFQTKLGAGEHCRLGAEPRLAMITMEWLQGVFEKAKA</sequence>
<accession>A0A7H8R254</accession>
<dbReference type="Proteomes" id="UP000509510">
    <property type="component" value="Chromosome IV"/>
</dbReference>
<proteinExistence type="predicted"/>
<dbReference type="GeneID" id="55994440"/>
<dbReference type="Gene3D" id="3.40.50.1820">
    <property type="entry name" value="alpha/beta hydrolase"/>
    <property type="match status" value="1"/>
</dbReference>
<organism evidence="1 2">
    <name type="scientific">Talaromyces rugulosus</name>
    <name type="common">Penicillium rugulosum</name>
    <dbReference type="NCBI Taxonomy" id="121627"/>
    <lineage>
        <taxon>Eukaryota</taxon>
        <taxon>Fungi</taxon>
        <taxon>Dikarya</taxon>
        <taxon>Ascomycota</taxon>
        <taxon>Pezizomycotina</taxon>
        <taxon>Eurotiomycetes</taxon>
        <taxon>Eurotiomycetidae</taxon>
        <taxon>Eurotiales</taxon>
        <taxon>Trichocomaceae</taxon>
        <taxon>Talaromyces</taxon>
        <taxon>Talaromyces sect. Islandici</taxon>
    </lineage>
</organism>
<dbReference type="EMBL" id="CP055901">
    <property type="protein sequence ID" value="QKX59805.1"/>
    <property type="molecule type" value="Genomic_DNA"/>
</dbReference>